<evidence type="ECO:0000313" key="2">
    <source>
        <dbReference type="Proteomes" id="UP000295818"/>
    </source>
</evidence>
<reference evidence="1 2" key="1">
    <citation type="journal article" date="2015" name="Stand. Genomic Sci.">
        <title>Genomic Encyclopedia of Bacterial and Archaeal Type Strains, Phase III: the genomes of soil and plant-associated and newly described type strains.</title>
        <authorList>
            <person name="Whitman W.B."/>
            <person name="Woyke T."/>
            <person name="Klenk H.P."/>
            <person name="Zhou Y."/>
            <person name="Lilburn T.G."/>
            <person name="Beck B.J."/>
            <person name="De Vos P."/>
            <person name="Vandamme P."/>
            <person name="Eisen J.A."/>
            <person name="Garrity G."/>
            <person name="Hugenholtz P."/>
            <person name="Kyrpides N.C."/>
        </authorList>
    </citation>
    <scope>NUCLEOTIDE SEQUENCE [LARGE SCALE GENOMIC DNA]</scope>
    <source>
        <strain evidence="1 2">VKM Ac-2538</strain>
    </source>
</reference>
<protein>
    <submittedName>
        <fullName evidence="1">Uncharacterized protein</fullName>
    </submittedName>
</protein>
<dbReference type="Proteomes" id="UP000295818">
    <property type="component" value="Unassembled WGS sequence"/>
</dbReference>
<sequence length="75" mass="8396">MFEAFQGDSLLREAVNVKCRLVPTGWAHTAYEERSKEVQAVATVNKVETVHLDTRVIVVENASGCDRMVTHQLPI</sequence>
<dbReference type="EMBL" id="SLWM01000013">
    <property type="protein sequence ID" value="TCO17948.1"/>
    <property type="molecule type" value="Genomic_DNA"/>
</dbReference>
<name>A0ABY2BEP5_9ACTN</name>
<proteinExistence type="predicted"/>
<gene>
    <name evidence="1" type="ORF">EV644_113178</name>
</gene>
<accession>A0ABY2BEP5</accession>
<comment type="caution">
    <text evidence="1">The sequence shown here is derived from an EMBL/GenBank/DDBJ whole genome shotgun (WGS) entry which is preliminary data.</text>
</comment>
<evidence type="ECO:0000313" key="1">
    <source>
        <dbReference type="EMBL" id="TCO17948.1"/>
    </source>
</evidence>
<organism evidence="1 2">
    <name type="scientific">Kribbella orskensis</name>
    <dbReference type="NCBI Taxonomy" id="2512216"/>
    <lineage>
        <taxon>Bacteria</taxon>
        <taxon>Bacillati</taxon>
        <taxon>Actinomycetota</taxon>
        <taxon>Actinomycetes</taxon>
        <taxon>Propionibacteriales</taxon>
        <taxon>Kribbellaceae</taxon>
        <taxon>Kribbella</taxon>
    </lineage>
</organism>
<keyword evidence="2" id="KW-1185">Reference proteome</keyword>